<keyword evidence="2" id="KW-1133">Transmembrane helix</keyword>
<keyword evidence="2" id="KW-0812">Transmembrane</keyword>
<accession>A0A5C6RJM3</accession>
<dbReference type="InterPro" id="IPR002347">
    <property type="entry name" value="SDR_fam"/>
</dbReference>
<gene>
    <name evidence="3" type="ORF">FRY97_15845</name>
</gene>
<dbReference type="SUPFAM" id="SSF51735">
    <property type="entry name" value="NAD(P)-binding Rossmann-fold domains"/>
    <property type="match status" value="1"/>
</dbReference>
<keyword evidence="2" id="KW-0472">Membrane</keyword>
<dbReference type="PRINTS" id="PR00081">
    <property type="entry name" value="GDHRDH"/>
</dbReference>
<evidence type="ECO:0000256" key="1">
    <source>
        <dbReference type="ARBA" id="ARBA00006484"/>
    </source>
</evidence>
<feature type="transmembrane region" description="Helical" evidence="2">
    <location>
        <begin position="231"/>
        <end position="253"/>
    </location>
</feature>
<dbReference type="Gene3D" id="3.40.50.720">
    <property type="entry name" value="NAD(P)-binding Rossmann-like Domain"/>
    <property type="match status" value="1"/>
</dbReference>
<organism evidence="3 4">
    <name type="scientific">Phaeodactylibacter luteus</name>
    <dbReference type="NCBI Taxonomy" id="1564516"/>
    <lineage>
        <taxon>Bacteria</taxon>
        <taxon>Pseudomonadati</taxon>
        <taxon>Bacteroidota</taxon>
        <taxon>Saprospiria</taxon>
        <taxon>Saprospirales</taxon>
        <taxon>Haliscomenobacteraceae</taxon>
        <taxon>Phaeodactylibacter</taxon>
    </lineage>
</organism>
<protein>
    <submittedName>
        <fullName evidence="3">SDR family oxidoreductase</fullName>
    </submittedName>
</protein>
<dbReference type="PANTHER" id="PTHR42879:SF6">
    <property type="entry name" value="NADPH-DEPENDENT REDUCTASE BACG"/>
    <property type="match status" value="1"/>
</dbReference>
<comment type="caution">
    <text evidence="3">The sequence shown here is derived from an EMBL/GenBank/DDBJ whole genome shotgun (WGS) entry which is preliminary data.</text>
</comment>
<proteinExistence type="inferred from homology"/>
<dbReference type="InterPro" id="IPR050259">
    <property type="entry name" value="SDR"/>
</dbReference>
<evidence type="ECO:0000313" key="3">
    <source>
        <dbReference type="EMBL" id="TXB62109.1"/>
    </source>
</evidence>
<dbReference type="PANTHER" id="PTHR42879">
    <property type="entry name" value="3-OXOACYL-(ACYL-CARRIER-PROTEIN) REDUCTASE"/>
    <property type="match status" value="1"/>
</dbReference>
<dbReference type="Proteomes" id="UP000321580">
    <property type="component" value="Unassembled WGS sequence"/>
</dbReference>
<dbReference type="EMBL" id="VOOR01000037">
    <property type="protein sequence ID" value="TXB62109.1"/>
    <property type="molecule type" value="Genomic_DNA"/>
</dbReference>
<name>A0A5C6RJM3_9BACT</name>
<reference evidence="3 4" key="1">
    <citation type="submission" date="2019-08" db="EMBL/GenBank/DDBJ databases">
        <title>Genome of Phaeodactylibacter luteus.</title>
        <authorList>
            <person name="Bowman J.P."/>
        </authorList>
    </citation>
    <scope>NUCLEOTIDE SEQUENCE [LARGE SCALE GENOMIC DNA]</scope>
    <source>
        <strain evidence="3 4">KCTC 42180</strain>
    </source>
</reference>
<dbReference type="RefSeq" id="WP_147168540.1">
    <property type="nucleotide sequence ID" value="NZ_VOOR01000037.1"/>
</dbReference>
<keyword evidence="4" id="KW-1185">Reference proteome</keyword>
<sequence length="261" mass="27488">MNLDLKGKNALVCGSSKGIGKAAAFELAKLGANVTLVSRSADKMVAITQQMARTAGQQHDFLAADFTNTKDLKRKIRGLTALKPIHILVNNTGGPPSGPITEAEEEAFLQAYTTHLICNHLLAKAVIPGMRREQYGRIINVISTSVKAPLPGLGVSNTVRGAVANWAKTMANELGPDHITVNNILPGATNTDRLQEIIDKKSATTGKSKLEIIAGMQSSIPLGRFAEPEEIGAAIAFLATPAAAYITGVALAVDGGRLKNM</sequence>
<evidence type="ECO:0000313" key="4">
    <source>
        <dbReference type="Proteomes" id="UP000321580"/>
    </source>
</evidence>
<evidence type="ECO:0000256" key="2">
    <source>
        <dbReference type="SAM" id="Phobius"/>
    </source>
</evidence>
<dbReference type="AlphaFoldDB" id="A0A5C6RJM3"/>
<dbReference type="FunFam" id="3.40.50.720:FF:000084">
    <property type="entry name" value="Short-chain dehydrogenase reductase"/>
    <property type="match status" value="1"/>
</dbReference>
<dbReference type="Pfam" id="PF13561">
    <property type="entry name" value="adh_short_C2"/>
    <property type="match status" value="1"/>
</dbReference>
<dbReference type="OrthoDB" id="9804774at2"/>
<dbReference type="InterPro" id="IPR036291">
    <property type="entry name" value="NAD(P)-bd_dom_sf"/>
</dbReference>
<comment type="similarity">
    <text evidence="1">Belongs to the short-chain dehydrogenases/reductases (SDR) family.</text>
</comment>